<proteinExistence type="predicted"/>
<comment type="caution">
    <text evidence="9">The sequence shown here is derived from an EMBL/GenBank/DDBJ whole genome shotgun (WGS) entry which is preliminary data.</text>
</comment>
<dbReference type="RefSeq" id="WP_011048784.1">
    <property type="nucleotide sequence ID" value="NZ_CP076685.1"/>
</dbReference>
<dbReference type="AlphaFoldDB" id="A0A850LFZ4"/>
<dbReference type="InterPro" id="IPR045824">
    <property type="entry name" value="T2SS_TadB-like_N"/>
</dbReference>
<name>A0A850LFZ4_9RHOB</name>
<reference evidence="9 10" key="1">
    <citation type="journal article" date="2020" name="Proc. Natl. Acad. Sci. U.S.A.">
        <title>Ecological drivers of bacterial community assembly in synthetic phycospheres.</title>
        <authorList>
            <person name="Fu H."/>
            <person name="Uchimiya M."/>
            <person name="Gore J."/>
            <person name="Moran M.A."/>
        </authorList>
    </citation>
    <scope>NUCLEOTIDE SEQUENCE [LARGE SCALE GENOMIC DNA]</scope>
    <source>
        <strain evidence="9">HF-Din03</strain>
    </source>
</reference>
<evidence type="ECO:0000256" key="5">
    <source>
        <dbReference type="ARBA" id="ARBA00023136"/>
    </source>
</evidence>
<dbReference type="Pfam" id="PF19360">
    <property type="entry name" value="TadB_TadC_N"/>
    <property type="match status" value="1"/>
</dbReference>
<dbReference type="EMBL" id="JABXIY010000017">
    <property type="protein sequence ID" value="NVK96680.1"/>
    <property type="molecule type" value="Genomic_DNA"/>
</dbReference>
<evidence type="ECO:0000259" key="8">
    <source>
        <dbReference type="Pfam" id="PF19360"/>
    </source>
</evidence>
<sequence>MQLSAEPIIYGLIFVGVLVLVEGLYLVAFGKSISLNSRVNRRLEMLDKGTGREQVLEQLRKEMQQHMKSKSIPLYSLLAEKAQKAAIAFTPRQLIMIMFLLAGIAFVGLSIGTQTEVKLRAAISVAIGIAAVYLWVNQKAKKRLSLIEEQLPDSVELMVRSLRVGHPLVSAIQIVAKESEDPIATEFGIIADEAAYGREVGEALKEMAERLDMQDLRFLSVAVTIQQQSGGNLAEVLAGLAKVIRARFRLFRRVKAITAEAQWSGKFLSAFPLGALLFILVKDPNYYDGVMDHELFIPACFVVGVMLTMNLFVMRMLTNIKV</sequence>
<dbReference type="InterPro" id="IPR042094">
    <property type="entry name" value="T2SS_GspF_sf"/>
</dbReference>
<feature type="domain" description="Type II secretion system protein TadB-like N-terminal" evidence="8">
    <location>
        <begin position="1"/>
        <end position="143"/>
    </location>
</feature>
<dbReference type="PANTHER" id="PTHR35007">
    <property type="entry name" value="INTEGRAL MEMBRANE PROTEIN-RELATED"/>
    <property type="match status" value="1"/>
</dbReference>
<keyword evidence="2" id="KW-1003">Cell membrane</keyword>
<dbReference type="OMA" id="LWTHPTG"/>
<evidence type="ECO:0000313" key="10">
    <source>
        <dbReference type="Proteomes" id="UP000565723"/>
    </source>
</evidence>
<evidence type="ECO:0000313" key="9">
    <source>
        <dbReference type="EMBL" id="NVK96680.1"/>
    </source>
</evidence>
<evidence type="ECO:0000256" key="6">
    <source>
        <dbReference type="SAM" id="Phobius"/>
    </source>
</evidence>
<evidence type="ECO:0000259" key="7">
    <source>
        <dbReference type="Pfam" id="PF00482"/>
    </source>
</evidence>
<feature type="transmembrane region" description="Helical" evidence="6">
    <location>
        <begin position="119"/>
        <end position="136"/>
    </location>
</feature>
<comment type="subcellular location">
    <subcellularLocation>
        <location evidence="1">Cell membrane</location>
        <topology evidence="1">Multi-pass membrane protein</topology>
    </subcellularLocation>
</comment>
<feature type="transmembrane region" description="Helical" evidence="6">
    <location>
        <begin position="263"/>
        <end position="281"/>
    </location>
</feature>
<keyword evidence="3 6" id="KW-0812">Transmembrane</keyword>
<dbReference type="Proteomes" id="UP000565723">
    <property type="component" value="Unassembled WGS sequence"/>
</dbReference>
<feature type="transmembrane region" description="Helical" evidence="6">
    <location>
        <begin position="296"/>
        <end position="317"/>
    </location>
</feature>
<feature type="domain" description="Type II secretion system protein GspF" evidence="7">
    <location>
        <begin position="156"/>
        <end position="280"/>
    </location>
</feature>
<evidence type="ECO:0000256" key="4">
    <source>
        <dbReference type="ARBA" id="ARBA00022989"/>
    </source>
</evidence>
<dbReference type="Gene3D" id="1.20.81.30">
    <property type="entry name" value="Type II secretion system (T2SS), domain F"/>
    <property type="match status" value="1"/>
</dbReference>
<gene>
    <name evidence="9" type="ORF">HW564_07100</name>
</gene>
<keyword evidence="5 6" id="KW-0472">Membrane</keyword>
<evidence type="ECO:0000256" key="3">
    <source>
        <dbReference type="ARBA" id="ARBA00022692"/>
    </source>
</evidence>
<dbReference type="Pfam" id="PF00482">
    <property type="entry name" value="T2SSF"/>
    <property type="match status" value="1"/>
</dbReference>
<dbReference type="PANTHER" id="PTHR35007:SF1">
    <property type="entry name" value="PILUS ASSEMBLY PROTEIN"/>
    <property type="match status" value="1"/>
</dbReference>
<organism evidence="9 10">
    <name type="scientific">Ruegeria pomeroyi</name>
    <dbReference type="NCBI Taxonomy" id="89184"/>
    <lineage>
        <taxon>Bacteria</taxon>
        <taxon>Pseudomonadati</taxon>
        <taxon>Pseudomonadota</taxon>
        <taxon>Alphaproteobacteria</taxon>
        <taxon>Rhodobacterales</taxon>
        <taxon>Roseobacteraceae</taxon>
        <taxon>Ruegeria</taxon>
    </lineage>
</organism>
<accession>A0A850LFZ4</accession>
<dbReference type="InterPro" id="IPR018076">
    <property type="entry name" value="T2SS_GspF_dom"/>
</dbReference>
<evidence type="ECO:0000256" key="1">
    <source>
        <dbReference type="ARBA" id="ARBA00004651"/>
    </source>
</evidence>
<feature type="transmembrane region" description="Helical" evidence="6">
    <location>
        <begin position="7"/>
        <end position="28"/>
    </location>
</feature>
<keyword evidence="4 6" id="KW-1133">Transmembrane helix</keyword>
<protein>
    <submittedName>
        <fullName evidence="9">Type II secretion system F family protein</fullName>
    </submittedName>
</protein>
<feature type="transmembrane region" description="Helical" evidence="6">
    <location>
        <begin position="94"/>
        <end position="113"/>
    </location>
</feature>
<evidence type="ECO:0000256" key="2">
    <source>
        <dbReference type="ARBA" id="ARBA00022475"/>
    </source>
</evidence>
<dbReference type="GO" id="GO:0005886">
    <property type="term" value="C:plasma membrane"/>
    <property type="evidence" value="ECO:0007669"/>
    <property type="project" value="UniProtKB-SubCell"/>
</dbReference>